<dbReference type="RefSeq" id="WP_086443891.1">
    <property type="nucleotide sequence ID" value="NZ_CP147248.1"/>
</dbReference>
<proteinExistence type="predicted"/>
<gene>
    <name evidence="6" type="ORF">A5866_001573</name>
</gene>
<dbReference type="EMBL" id="CP147248">
    <property type="protein sequence ID" value="WYJ86489.1"/>
    <property type="molecule type" value="Genomic_DNA"/>
</dbReference>
<dbReference type="SUPFAM" id="SSF46894">
    <property type="entry name" value="C-terminal effector domain of the bipartite response regulators"/>
    <property type="match status" value="1"/>
</dbReference>
<evidence type="ECO:0000256" key="1">
    <source>
        <dbReference type="ARBA" id="ARBA00023015"/>
    </source>
</evidence>
<dbReference type="InterPro" id="IPR016032">
    <property type="entry name" value="Sig_transdc_resp-reg_C-effctor"/>
</dbReference>
<name>A0ABZ2T8P5_9ENTE</name>
<keyword evidence="2 4" id="KW-0238">DNA-binding</keyword>
<dbReference type="PROSITE" id="PS51755">
    <property type="entry name" value="OMPR_PHOB"/>
    <property type="match status" value="1"/>
</dbReference>
<dbReference type="InterPro" id="IPR036388">
    <property type="entry name" value="WH-like_DNA-bd_sf"/>
</dbReference>
<dbReference type="Pfam" id="PF00486">
    <property type="entry name" value="Trans_reg_C"/>
    <property type="match status" value="1"/>
</dbReference>
<accession>A0ABZ2T8P5</accession>
<reference evidence="7" key="1">
    <citation type="submission" date="2017-05" db="EMBL/GenBank/DDBJ databases">
        <title>The Genome Sequence of EEnterococcus faecalis 9F2_4866.</title>
        <authorList>
            <consortium name="The Broad Institute Genomics Platform"/>
            <consortium name="The Broad Institute Genomic Center for Infectious Diseases"/>
            <person name="Earl A."/>
            <person name="Manson A."/>
            <person name="Schwartman J."/>
            <person name="Gilmore M."/>
            <person name="Abouelleil A."/>
            <person name="Cao P."/>
            <person name="Chapman S."/>
            <person name="Cusick C."/>
            <person name="Shea T."/>
            <person name="Young S."/>
            <person name="Neafsey D."/>
            <person name="Nusbaum C."/>
            <person name="Birren B."/>
        </authorList>
    </citation>
    <scope>NUCLEOTIDE SEQUENCE [LARGE SCALE GENOMIC DNA]</scope>
    <source>
        <strain evidence="7">12C11_DIV0727</strain>
    </source>
</reference>
<organism evidence="6 7">
    <name type="scientific">Candidatus Enterococcus lemimoniae</name>
    <dbReference type="NCBI Taxonomy" id="1834167"/>
    <lineage>
        <taxon>Bacteria</taxon>
        <taxon>Bacillati</taxon>
        <taxon>Bacillota</taxon>
        <taxon>Bacilli</taxon>
        <taxon>Lactobacillales</taxon>
        <taxon>Enterococcaceae</taxon>
        <taxon>Enterococcus</taxon>
    </lineage>
</organism>
<keyword evidence="7" id="KW-1185">Reference proteome</keyword>
<evidence type="ECO:0000313" key="7">
    <source>
        <dbReference type="Proteomes" id="UP000195080"/>
    </source>
</evidence>
<dbReference type="Gene3D" id="1.10.10.10">
    <property type="entry name" value="Winged helix-like DNA-binding domain superfamily/Winged helix DNA-binding domain"/>
    <property type="match status" value="1"/>
</dbReference>
<sequence>MYALGVLSANQTIQESEKKRLFTDFDISIYDLENVDIDSLQGIILQKNEQIQIEKLFQWLIKVRESPLKPIWILTNEPLGEEKIIYLKLGVTGFLLESDTFDEIAWTIKNGLLCMAVEKERGFYLDPSSFTVLISDTKLVLTKLEYMLLDYLYTSGDKVRTYEEIAHYLWEKETVPPKYRVANLIFHIRQKIKTIDIKYADVIKTVRSKGYRLNLPDESMNK</sequence>
<dbReference type="InterPro" id="IPR001867">
    <property type="entry name" value="OmpR/PhoB-type_DNA-bd"/>
</dbReference>
<evidence type="ECO:0000313" key="6">
    <source>
        <dbReference type="EMBL" id="WYJ86489.1"/>
    </source>
</evidence>
<evidence type="ECO:0000256" key="2">
    <source>
        <dbReference type="ARBA" id="ARBA00023125"/>
    </source>
</evidence>
<feature type="domain" description="OmpR/PhoB-type" evidence="5">
    <location>
        <begin position="115"/>
        <end position="215"/>
    </location>
</feature>
<evidence type="ECO:0000256" key="3">
    <source>
        <dbReference type="ARBA" id="ARBA00023163"/>
    </source>
</evidence>
<evidence type="ECO:0000259" key="5">
    <source>
        <dbReference type="PROSITE" id="PS51755"/>
    </source>
</evidence>
<keyword evidence="1" id="KW-0805">Transcription regulation</keyword>
<keyword evidence="3" id="KW-0804">Transcription</keyword>
<dbReference type="Proteomes" id="UP000195080">
    <property type="component" value="Chromosome"/>
</dbReference>
<dbReference type="CDD" id="cd00383">
    <property type="entry name" value="trans_reg_C"/>
    <property type="match status" value="1"/>
</dbReference>
<dbReference type="SMART" id="SM00862">
    <property type="entry name" value="Trans_reg_C"/>
    <property type="match status" value="1"/>
</dbReference>
<evidence type="ECO:0000256" key="4">
    <source>
        <dbReference type="PROSITE-ProRule" id="PRU01091"/>
    </source>
</evidence>
<protein>
    <recommendedName>
        <fullName evidence="5">OmpR/PhoB-type domain-containing protein</fullName>
    </recommendedName>
</protein>
<feature type="DNA-binding region" description="OmpR/PhoB-type" evidence="4">
    <location>
        <begin position="115"/>
        <end position="215"/>
    </location>
</feature>